<accession>A0A7I7Z345</accession>
<evidence type="ECO:0000313" key="2">
    <source>
        <dbReference type="Proteomes" id="UP000467105"/>
    </source>
</evidence>
<name>A0A7I7Z345_9MYCO</name>
<sequence length="77" mass="8581">MAQAWKGDGDPSMKSHRPRALAELVGASDMRTIIAAGAWVGWGRVWCGRHRQRCDCTARPEPAVRHPLGFRRSTSPR</sequence>
<dbReference type="Proteomes" id="UP000467105">
    <property type="component" value="Chromosome"/>
</dbReference>
<reference evidence="1 2" key="1">
    <citation type="journal article" date="2019" name="Emerg. Microbes Infect.">
        <title>Comprehensive subspecies identification of 175 nontuberculous mycobacteria species based on 7547 genomic profiles.</title>
        <authorList>
            <person name="Matsumoto Y."/>
            <person name="Kinjo T."/>
            <person name="Motooka D."/>
            <person name="Nabeya D."/>
            <person name="Jung N."/>
            <person name="Uechi K."/>
            <person name="Horii T."/>
            <person name="Iida T."/>
            <person name="Fujita J."/>
            <person name="Nakamura S."/>
        </authorList>
    </citation>
    <scope>NUCLEOTIDE SEQUENCE [LARGE SCALE GENOMIC DNA]</scope>
    <source>
        <strain evidence="1 2">JCM 14742</strain>
    </source>
</reference>
<gene>
    <name evidence="1" type="ORF">MPRM_46020</name>
</gene>
<dbReference type="AlphaFoldDB" id="A0A7I7Z345"/>
<protein>
    <submittedName>
        <fullName evidence="1">Uncharacterized protein</fullName>
    </submittedName>
</protein>
<dbReference type="EMBL" id="AP022614">
    <property type="protein sequence ID" value="BBZ47321.1"/>
    <property type="molecule type" value="Genomic_DNA"/>
</dbReference>
<organism evidence="1 2">
    <name type="scientific">Mycobacterium parmense</name>
    <dbReference type="NCBI Taxonomy" id="185642"/>
    <lineage>
        <taxon>Bacteria</taxon>
        <taxon>Bacillati</taxon>
        <taxon>Actinomycetota</taxon>
        <taxon>Actinomycetes</taxon>
        <taxon>Mycobacteriales</taxon>
        <taxon>Mycobacteriaceae</taxon>
        <taxon>Mycobacterium</taxon>
        <taxon>Mycobacterium simiae complex</taxon>
    </lineage>
</organism>
<proteinExistence type="predicted"/>
<keyword evidence="2" id="KW-1185">Reference proteome</keyword>
<evidence type="ECO:0000313" key="1">
    <source>
        <dbReference type="EMBL" id="BBZ47321.1"/>
    </source>
</evidence>